<keyword evidence="4 9" id="KW-0812">Transmembrane</keyword>
<evidence type="ECO:0000256" key="1">
    <source>
        <dbReference type="ARBA" id="ARBA00004651"/>
    </source>
</evidence>
<dbReference type="Proteomes" id="UP000237684">
    <property type="component" value="Unassembled WGS sequence"/>
</dbReference>
<evidence type="ECO:0000256" key="7">
    <source>
        <dbReference type="ARBA" id="ARBA00023136"/>
    </source>
</evidence>
<keyword evidence="11" id="KW-1185">Reference proteome</keyword>
<name>A0A2S8SWP5_9BACT</name>
<comment type="caution">
    <text evidence="10">The sequence shown here is derived from an EMBL/GenBank/DDBJ whole genome shotgun (WGS) entry which is preliminary data.</text>
</comment>
<dbReference type="InterPro" id="IPR052157">
    <property type="entry name" value="BCAA_transport_permease"/>
</dbReference>
<feature type="transmembrane region" description="Helical" evidence="9">
    <location>
        <begin position="63"/>
        <end position="83"/>
    </location>
</feature>
<dbReference type="PANTHER" id="PTHR11795">
    <property type="entry name" value="BRANCHED-CHAIN AMINO ACID TRANSPORT SYSTEM PERMEASE PROTEIN LIVH"/>
    <property type="match status" value="1"/>
</dbReference>
<dbReference type="GO" id="GO:0005886">
    <property type="term" value="C:plasma membrane"/>
    <property type="evidence" value="ECO:0007669"/>
    <property type="project" value="UniProtKB-SubCell"/>
</dbReference>
<gene>
    <name evidence="10" type="ORF">B1R32_102203</name>
</gene>
<keyword evidence="2" id="KW-0813">Transport</keyword>
<keyword evidence="7 9" id="KW-0472">Membrane</keyword>
<dbReference type="NCBIfam" id="TIGR03409">
    <property type="entry name" value="urea_trans_UrtB"/>
    <property type="match status" value="1"/>
</dbReference>
<evidence type="ECO:0000256" key="8">
    <source>
        <dbReference type="ARBA" id="ARBA00037998"/>
    </source>
</evidence>
<dbReference type="Pfam" id="PF02653">
    <property type="entry name" value="BPD_transp_2"/>
    <property type="match status" value="1"/>
</dbReference>
<feature type="transmembrane region" description="Helical" evidence="9">
    <location>
        <begin position="261"/>
        <end position="281"/>
    </location>
</feature>
<dbReference type="PANTHER" id="PTHR11795:SF447">
    <property type="entry name" value="ABC TRANSPORTER PERMEASE PROTEIN"/>
    <property type="match status" value="1"/>
</dbReference>
<evidence type="ECO:0000256" key="5">
    <source>
        <dbReference type="ARBA" id="ARBA00022970"/>
    </source>
</evidence>
<evidence type="ECO:0000256" key="2">
    <source>
        <dbReference type="ARBA" id="ARBA00022448"/>
    </source>
</evidence>
<evidence type="ECO:0000256" key="6">
    <source>
        <dbReference type="ARBA" id="ARBA00022989"/>
    </source>
</evidence>
<dbReference type="OrthoDB" id="9807115at2"/>
<feature type="transmembrane region" description="Helical" evidence="9">
    <location>
        <begin position="229"/>
        <end position="254"/>
    </location>
</feature>
<dbReference type="RefSeq" id="WP_105482521.1">
    <property type="nucleotide sequence ID" value="NZ_NIGF01000002.1"/>
</dbReference>
<dbReference type="InterPro" id="IPR001851">
    <property type="entry name" value="ABC_transp_permease"/>
</dbReference>
<comment type="similarity">
    <text evidence="8">Belongs to the binding-protein-dependent transport system permease family. LivHM subfamily.</text>
</comment>
<proteinExistence type="inferred from homology"/>
<keyword evidence="6 9" id="KW-1133">Transmembrane helix</keyword>
<feature type="transmembrane region" description="Helical" evidence="9">
    <location>
        <begin position="143"/>
        <end position="164"/>
    </location>
</feature>
<dbReference type="AlphaFoldDB" id="A0A2S8SWP5"/>
<comment type="subcellular location">
    <subcellularLocation>
        <location evidence="1">Cell membrane</location>
        <topology evidence="1">Multi-pass membrane protein</topology>
    </subcellularLocation>
</comment>
<evidence type="ECO:0000313" key="10">
    <source>
        <dbReference type="EMBL" id="PQV65194.1"/>
    </source>
</evidence>
<dbReference type="InParanoid" id="A0A2S8SWP5"/>
<feature type="transmembrane region" description="Helical" evidence="9">
    <location>
        <begin position="195"/>
        <end position="217"/>
    </location>
</feature>
<evidence type="ECO:0000313" key="11">
    <source>
        <dbReference type="Proteomes" id="UP000237684"/>
    </source>
</evidence>
<keyword evidence="3" id="KW-1003">Cell membrane</keyword>
<reference evidence="10 11" key="1">
    <citation type="journal article" date="2018" name="Syst. Appl. Microbiol.">
        <title>Abditibacterium utsteinense sp. nov., the first cultivated member of candidate phylum FBP, isolated from ice-free Antarctic soil samples.</title>
        <authorList>
            <person name="Tahon G."/>
            <person name="Tytgat B."/>
            <person name="Lebbe L."/>
            <person name="Carlier A."/>
            <person name="Willems A."/>
        </authorList>
    </citation>
    <scope>NUCLEOTIDE SEQUENCE [LARGE SCALE GENOMIC DNA]</scope>
    <source>
        <strain evidence="10 11">LMG 29911</strain>
    </source>
</reference>
<organism evidence="10 11">
    <name type="scientific">Abditibacterium utsteinense</name>
    <dbReference type="NCBI Taxonomy" id="1960156"/>
    <lineage>
        <taxon>Bacteria</taxon>
        <taxon>Pseudomonadati</taxon>
        <taxon>Abditibacteriota</taxon>
        <taxon>Abditibacteriia</taxon>
        <taxon>Abditibacteriales</taxon>
        <taxon>Abditibacteriaceae</taxon>
        <taxon>Abditibacterium</taxon>
    </lineage>
</organism>
<protein>
    <submittedName>
        <fullName evidence="10">Urea ABC transporter membrane protein</fullName>
    </submittedName>
</protein>
<dbReference type="EMBL" id="NIGF01000002">
    <property type="protein sequence ID" value="PQV65194.1"/>
    <property type="molecule type" value="Genomic_DNA"/>
</dbReference>
<feature type="transmembrane region" description="Helical" evidence="9">
    <location>
        <begin position="38"/>
        <end position="57"/>
    </location>
</feature>
<dbReference type="CDD" id="cd06582">
    <property type="entry name" value="TM_PBP1_LivH_like"/>
    <property type="match status" value="1"/>
</dbReference>
<evidence type="ECO:0000256" key="9">
    <source>
        <dbReference type="SAM" id="Phobius"/>
    </source>
</evidence>
<dbReference type="GO" id="GO:0006865">
    <property type="term" value="P:amino acid transport"/>
    <property type="evidence" value="ECO:0007669"/>
    <property type="project" value="UniProtKB-KW"/>
</dbReference>
<accession>A0A2S8SWP5</accession>
<dbReference type="InterPro" id="IPR017779">
    <property type="entry name" value="ABC_UrtB_bac"/>
</dbReference>
<evidence type="ECO:0000256" key="4">
    <source>
        <dbReference type="ARBA" id="ARBA00022692"/>
    </source>
</evidence>
<feature type="transmembrane region" description="Helical" evidence="9">
    <location>
        <begin position="12"/>
        <end position="31"/>
    </location>
</feature>
<keyword evidence="5" id="KW-0029">Amino-acid transport</keyword>
<evidence type="ECO:0000256" key="3">
    <source>
        <dbReference type="ARBA" id="ARBA00022475"/>
    </source>
</evidence>
<dbReference type="GO" id="GO:0022857">
    <property type="term" value="F:transmembrane transporter activity"/>
    <property type="evidence" value="ECO:0007669"/>
    <property type="project" value="InterPro"/>
</dbReference>
<sequence length="295" mass="30881">MEIALQQGFNALSVASILLLIGLGLAITFGLMRVINMAHGEFIMAGAYMTFLCGQIFKSNPNLAFFVAIPVAFLVTAALGWVLETTVISRLYGRPLDTLLATWGVSLILQQAARSIFGAQNVDVTTPDFLSGQLTFGPLTMPYLRLFIIALSILCVLATAFFLYKTSWGQRIQAVMQNREMAACLGISTRKVDALAFSLGSGLAGVAGCAVALLGSIGSATGTNYIVDAFMTVVLGGVGTVLGTVAGAIGIGVLGTGWETVTNASLGKVLAFICVIVFLQWKPAGLVAAKSRALD</sequence>